<protein>
    <submittedName>
        <fullName evidence="3">Uncharacterized protein</fullName>
    </submittedName>
</protein>
<keyword evidence="2" id="KW-0812">Transmembrane</keyword>
<comment type="caution">
    <text evidence="3">The sequence shown here is derived from an EMBL/GenBank/DDBJ whole genome shotgun (WGS) entry which is preliminary data.</text>
</comment>
<evidence type="ECO:0000256" key="1">
    <source>
        <dbReference type="SAM" id="MobiDB-lite"/>
    </source>
</evidence>
<evidence type="ECO:0000313" key="3">
    <source>
        <dbReference type="EMBL" id="KAK8167119.1"/>
    </source>
</evidence>
<keyword evidence="4" id="KW-1185">Reference proteome</keyword>
<feature type="region of interest" description="Disordered" evidence="1">
    <location>
        <begin position="93"/>
        <end position="114"/>
    </location>
</feature>
<evidence type="ECO:0000313" key="4">
    <source>
        <dbReference type="Proteomes" id="UP001456524"/>
    </source>
</evidence>
<organism evidence="3 4">
    <name type="scientific">Phyllosticta citrichinensis</name>
    <dbReference type="NCBI Taxonomy" id="1130410"/>
    <lineage>
        <taxon>Eukaryota</taxon>
        <taxon>Fungi</taxon>
        <taxon>Dikarya</taxon>
        <taxon>Ascomycota</taxon>
        <taxon>Pezizomycotina</taxon>
        <taxon>Dothideomycetes</taxon>
        <taxon>Dothideomycetes incertae sedis</taxon>
        <taxon>Botryosphaeriales</taxon>
        <taxon>Phyllostictaceae</taxon>
        <taxon>Phyllosticta</taxon>
    </lineage>
</organism>
<gene>
    <name evidence="3" type="ORF">IWX90DRAFT_486960</name>
</gene>
<accession>A0ABR1XUZ4</accession>
<sequence>MFRITMIPGEGVILAFWYFADEHNRAVVLTFAAAVLGLLAAFIFHYEAPNVPDGRVDAVQPADALDEMPSFREIQDEVRDWHMQTGQAVDMSASMSSLVTSNGTDEPDFERVRD</sequence>
<keyword evidence="2" id="KW-1133">Transmembrane helix</keyword>
<feature type="transmembrane region" description="Helical" evidence="2">
    <location>
        <begin position="26"/>
        <end position="46"/>
    </location>
</feature>
<dbReference type="EMBL" id="JBBWUH010000005">
    <property type="protein sequence ID" value="KAK8167119.1"/>
    <property type="molecule type" value="Genomic_DNA"/>
</dbReference>
<name>A0ABR1XUZ4_9PEZI</name>
<proteinExistence type="predicted"/>
<keyword evidence="2" id="KW-0472">Membrane</keyword>
<evidence type="ECO:0000256" key="2">
    <source>
        <dbReference type="SAM" id="Phobius"/>
    </source>
</evidence>
<dbReference type="Proteomes" id="UP001456524">
    <property type="component" value="Unassembled WGS sequence"/>
</dbReference>
<reference evidence="3 4" key="1">
    <citation type="journal article" date="2022" name="G3 (Bethesda)">
        <title>Enemy or ally: a genomic approach to elucidate the lifestyle of Phyllosticta citrichinaensis.</title>
        <authorList>
            <person name="Buijs V.A."/>
            <person name="Groenewald J.Z."/>
            <person name="Haridas S."/>
            <person name="LaButti K.M."/>
            <person name="Lipzen A."/>
            <person name="Martin F.M."/>
            <person name="Barry K."/>
            <person name="Grigoriev I.V."/>
            <person name="Crous P.W."/>
            <person name="Seidl M.F."/>
        </authorList>
    </citation>
    <scope>NUCLEOTIDE SEQUENCE [LARGE SCALE GENOMIC DNA]</scope>
    <source>
        <strain evidence="3 4">CBS 129764</strain>
    </source>
</reference>
<feature type="compositionally biased region" description="Polar residues" evidence="1">
    <location>
        <begin position="93"/>
        <end position="104"/>
    </location>
</feature>